<protein>
    <submittedName>
        <fullName evidence="1">Uncharacterized protein</fullName>
    </submittedName>
</protein>
<dbReference type="AlphaFoldDB" id="A0AAD1XU80"/>
<dbReference type="GO" id="GO:0015986">
    <property type="term" value="P:proton motive force-driven ATP synthesis"/>
    <property type="evidence" value="ECO:0007669"/>
    <property type="project" value="InterPro"/>
</dbReference>
<dbReference type="GO" id="GO:0015078">
    <property type="term" value="F:proton transmembrane transporter activity"/>
    <property type="evidence" value="ECO:0007669"/>
    <property type="project" value="InterPro"/>
</dbReference>
<dbReference type="GO" id="GO:0045259">
    <property type="term" value="C:proton-transporting ATP synthase complex"/>
    <property type="evidence" value="ECO:0007669"/>
    <property type="project" value="InterPro"/>
</dbReference>
<sequence>MSITSSSLRRAPFNISRSIPARAAGAAIQPYSDKHNNLTDKWLARLRVSSTNYTSNENFGQLHSLIDYFNKETRNRGLDKIDWKYWESEIHTQGVVKNIRRKYNRFMKSEYYVEDAASRVDTKTKKFEGLDVAMNYNYVLWLTHYSNHMQFMEGITNLGDITDMSEKEALKYAKNIDVLHQSSLEIGDLSHEDYNEVTVASRIVSQFSWGSRYMPPFVHSSDALNAVAATLGKLGK</sequence>
<dbReference type="InterPro" id="IPR036228">
    <property type="entry name" value="ATP_synth_F0_dsu_sf_mt"/>
</dbReference>
<evidence type="ECO:0000313" key="2">
    <source>
        <dbReference type="Proteomes" id="UP001295684"/>
    </source>
</evidence>
<comment type="caution">
    <text evidence="1">The sequence shown here is derived from an EMBL/GenBank/DDBJ whole genome shotgun (WGS) entry which is preliminary data.</text>
</comment>
<dbReference type="EMBL" id="CAMPGE010020395">
    <property type="protein sequence ID" value="CAI2378646.1"/>
    <property type="molecule type" value="Genomic_DNA"/>
</dbReference>
<keyword evidence="2" id="KW-1185">Reference proteome</keyword>
<proteinExistence type="predicted"/>
<evidence type="ECO:0000313" key="1">
    <source>
        <dbReference type="EMBL" id="CAI2378646.1"/>
    </source>
</evidence>
<name>A0AAD1XU80_EUPCR</name>
<organism evidence="1 2">
    <name type="scientific">Euplotes crassus</name>
    <dbReference type="NCBI Taxonomy" id="5936"/>
    <lineage>
        <taxon>Eukaryota</taxon>
        <taxon>Sar</taxon>
        <taxon>Alveolata</taxon>
        <taxon>Ciliophora</taxon>
        <taxon>Intramacronucleata</taxon>
        <taxon>Spirotrichea</taxon>
        <taxon>Hypotrichia</taxon>
        <taxon>Euplotida</taxon>
        <taxon>Euplotidae</taxon>
        <taxon>Moneuplotes</taxon>
    </lineage>
</organism>
<reference evidence="1" key="1">
    <citation type="submission" date="2023-07" db="EMBL/GenBank/DDBJ databases">
        <authorList>
            <consortium name="AG Swart"/>
            <person name="Singh M."/>
            <person name="Singh A."/>
            <person name="Seah K."/>
            <person name="Emmerich C."/>
        </authorList>
    </citation>
    <scope>NUCLEOTIDE SEQUENCE</scope>
    <source>
        <strain evidence="1">DP1</strain>
    </source>
</reference>
<dbReference type="Gene3D" id="6.10.280.70">
    <property type="match status" value="1"/>
</dbReference>
<dbReference type="SUPFAM" id="SSF161065">
    <property type="entry name" value="ATP synthase D chain-like"/>
    <property type="match status" value="1"/>
</dbReference>
<accession>A0AAD1XU80</accession>
<gene>
    <name evidence="1" type="ORF">ECRASSUSDP1_LOCUS20044</name>
</gene>
<dbReference type="Proteomes" id="UP001295684">
    <property type="component" value="Unassembled WGS sequence"/>
</dbReference>